<protein>
    <submittedName>
        <fullName evidence="10">L,D-transpeptidase family protein</fullName>
    </submittedName>
</protein>
<dbReference type="InterPro" id="IPR005490">
    <property type="entry name" value="LD_TPept_cat_dom"/>
</dbReference>
<gene>
    <name evidence="10" type="ORF">G0P99_03845</name>
</gene>
<dbReference type="Pfam" id="PF20142">
    <property type="entry name" value="Scaffold"/>
    <property type="match status" value="1"/>
</dbReference>
<name>A0A6B2NJD9_9RHOB</name>
<dbReference type="Pfam" id="PF01471">
    <property type="entry name" value="PG_binding_1"/>
    <property type="match status" value="1"/>
</dbReference>
<feature type="chain" id="PRO_5025657348" evidence="8">
    <location>
        <begin position="33"/>
        <end position="537"/>
    </location>
</feature>
<evidence type="ECO:0000313" key="10">
    <source>
        <dbReference type="EMBL" id="NDW44086.1"/>
    </source>
</evidence>
<dbReference type="InterPro" id="IPR002477">
    <property type="entry name" value="Peptidoglycan-bd-like"/>
</dbReference>
<evidence type="ECO:0000256" key="3">
    <source>
        <dbReference type="ARBA" id="ARBA00022679"/>
    </source>
</evidence>
<sequence>MPSTFRIRFRPLMAATVLAGALAVWPVSGAMAQVTAYKQALAEASYGDEAIGAYYRQSGYQPVWTGEGDVFRARRAALIEALSMADIHGLPAARYDVDGLMAKMAAARTVRDMGLLEVEMSRVFARFASEIQSGFLTPSKIDEGMVRVVERRSAQEYLTEIQAADPGRYLRSLAPATTQYRALLKLKLGLEQDLATGGWGPAVPGGKLSPGDTGTRVVQLRNRLIAMGYMERSAAASYDGTLQKAVQAFQVAHGLEPDGVAGEATLEEINKSVADRLKSVIVALERERWLPRDRGERHILVNQTDFTAKIVDHGRVTFETRSVIGMNTSDRRSPEFSDEMEHMVINPSWYVPRSIITKEYLPKLRANPNAVRHLEITDSRGRQVNRGAVDFSQFSTRSFPFAMRQPPGKGNALGLVKFMFPNKYNIYLHDTPQKHLFAREVRAFSHGCIRLAQPFEFAYALLAAQEADPKSFFHNVLNTGRETKVDLTQHVPVHIIYRTAYVDDRGHAGYRRDVYGRDAKIWDAMSRAGVVLSAVQG</sequence>
<dbReference type="UniPathway" id="UPA00219"/>
<dbReference type="EMBL" id="JAAGOX010000005">
    <property type="protein sequence ID" value="NDW44086.1"/>
    <property type="molecule type" value="Genomic_DNA"/>
</dbReference>
<evidence type="ECO:0000256" key="7">
    <source>
        <dbReference type="PROSITE-ProRule" id="PRU01373"/>
    </source>
</evidence>
<dbReference type="GO" id="GO:0009252">
    <property type="term" value="P:peptidoglycan biosynthetic process"/>
    <property type="evidence" value="ECO:0007669"/>
    <property type="project" value="UniProtKB-UniPathway"/>
</dbReference>
<dbReference type="PROSITE" id="PS52029">
    <property type="entry name" value="LD_TPASE"/>
    <property type="match status" value="1"/>
</dbReference>
<keyword evidence="6 7" id="KW-0961">Cell wall biogenesis/degradation</keyword>
<keyword evidence="3" id="KW-0808">Transferase</keyword>
<dbReference type="GO" id="GO:0008360">
    <property type="term" value="P:regulation of cell shape"/>
    <property type="evidence" value="ECO:0007669"/>
    <property type="project" value="UniProtKB-UniRule"/>
</dbReference>
<dbReference type="InterPro" id="IPR038063">
    <property type="entry name" value="Transpep_catalytic_dom"/>
</dbReference>
<proteinExistence type="inferred from homology"/>
<dbReference type="RefSeq" id="WP_164127897.1">
    <property type="nucleotide sequence ID" value="NZ_JAAGOX010000005.1"/>
</dbReference>
<evidence type="ECO:0000256" key="1">
    <source>
        <dbReference type="ARBA" id="ARBA00004752"/>
    </source>
</evidence>
<dbReference type="SUPFAM" id="SSF47090">
    <property type="entry name" value="PGBD-like"/>
    <property type="match status" value="1"/>
</dbReference>
<comment type="similarity">
    <text evidence="2">Belongs to the YkuD family.</text>
</comment>
<dbReference type="InterPro" id="IPR045380">
    <property type="entry name" value="LD_TPept_scaffold_dom"/>
</dbReference>
<evidence type="ECO:0000256" key="6">
    <source>
        <dbReference type="ARBA" id="ARBA00023316"/>
    </source>
</evidence>
<dbReference type="GO" id="GO:0071555">
    <property type="term" value="P:cell wall organization"/>
    <property type="evidence" value="ECO:0007669"/>
    <property type="project" value="UniProtKB-UniRule"/>
</dbReference>
<feature type="signal peptide" evidence="8">
    <location>
        <begin position="1"/>
        <end position="32"/>
    </location>
</feature>
<dbReference type="PANTHER" id="PTHR41533:SF2">
    <property type="entry name" value="BLR7131 PROTEIN"/>
    <property type="match status" value="1"/>
</dbReference>
<evidence type="ECO:0000256" key="2">
    <source>
        <dbReference type="ARBA" id="ARBA00005992"/>
    </source>
</evidence>
<keyword evidence="4 7" id="KW-0133">Cell shape</keyword>
<comment type="pathway">
    <text evidence="1 7">Cell wall biogenesis; peptidoglycan biosynthesis.</text>
</comment>
<dbReference type="CDD" id="cd16913">
    <property type="entry name" value="YkuD_like"/>
    <property type="match status" value="1"/>
</dbReference>
<feature type="active site" description="Nucleophile" evidence="7">
    <location>
        <position position="448"/>
    </location>
</feature>
<comment type="caution">
    <text evidence="10">The sequence shown here is derived from an EMBL/GenBank/DDBJ whole genome shotgun (WGS) entry which is preliminary data.</text>
</comment>
<dbReference type="PANTHER" id="PTHR41533">
    <property type="entry name" value="L,D-TRANSPEPTIDASE HI_1667-RELATED"/>
    <property type="match status" value="1"/>
</dbReference>
<keyword evidence="8" id="KW-0732">Signal</keyword>
<dbReference type="InterPro" id="IPR052905">
    <property type="entry name" value="LD-transpeptidase_YkuD-like"/>
</dbReference>
<dbReference type="GO" id="GO:0004180">
    <property type="term" value="F:carboxypeptidase activity"/>
    <property type="evidence" value="ECO:0007669"/>
    <property type="project" value="UniProtKB-ARBA"/>
</dbReference>
<reference evidence="10" key="1">
    <citation type="submission" date="2020-02" db="EMBL/GenBank/DDBJ databases">
        <title>Delineation of the pyrene-degrading pathway in Roseobacter clade bacteria by genomic analysis.</title>
        <authorList>
            <person name="Zhou H."/>
            <person name="Wang H."/>
        </authorList>
    </citation>
    <scope>NUCLEOTIDE SEQUENCE</scope>
    <source>
        <strain evidence="10">PrR005</strain>
    </source>
</reference>
<evidence type="ECO:0000256" key="5">
    <source>
        <dbReference type="ARBA" id="ARBA00022984"/>
    </source>
</evidence>
<feature type="domain" description="L,D-TPase catalytic" evidence="9">
    <location>
        <begin position="297"/>
        <end position="473"/>
    </location>
</feature>
<evidence type="ECO:0000256" key="8">
    <source>
        <dbReference type="SAM" id="SignalP"/>
    </source>
</evidence>
<evidence type="ECO:0000259" key="9">
    <source>
        <dbReference type="PROSITE" id="PS52029"/>
    </source>
</evidence>
<evidence type="ECO:0000256" key="4">
    <source>
        <dbReference type="ARBA" id="ARBA00022960"/>
    </source>
</evidence>
<keyword evidence="5 7" id="KW-0573">Peptidoglycan synthesis</keyword>
<dbReference type="Gene3D" id="1.10.101.10">
    <property type="entry name" value="PGBD-like superfamily/PGBD"/>
    <property type="match status" value="1"/>
</dbReference>
<dbReference type="InterPro" id="IPR036365">
    <property type="entry name" value="PGBD-like_sf"/>
</dbReference>
<dbReference type="GO" id="GO:0016740">
    <property type="term" value="F:transferase activity"/>
    <property type="evidence" value="ECO:0007669"/>
    <property type="project" value="UniProtKB-KW"/>
</dbReference>
<dbReference type="InterPro" id="IPR036366">
    <property type="entry name" value="PGBDSf"/>
</dbReference>
<organism evidence="10">
    <name type="scientific">Ruegeria sp. PrR005</name>
    <dbReference type="NCBI Taxonomy" id="2706882"/>
    <lineage>
        <taxon>Bacteria</taxon>
        <taxon>Pseudomonadati</taxon>
        <taxon>Pseudomonadota</taxon>
        <taxon>Alphaproteobacteria</taxon>
        <taxon>Rhodobacterales</taxon>
        <taxon>Roseobacteraceae</taxon>
        <taxon>Ruegeria</taxon>
    </lineage>
</organism>
<feature type="active site" description="Proton donor/acceptor" evidence="7">
    <location>
        <position position="429"/>
    </location>
</feature>
<dbReference type="Gene3D" id="2.40.440.10">
    <property type="entry name" value="L,D-transpeptidase catalytic domain-like"/>
    <property type="match status" value="1"/>
</dbReference>
<dbReference type="Pfam" id="PF03734">
    <property type="entry name" value="YkuD"/>
    <property type="match status" value="1"/>
</dbReference>
<dbReference type="SUPFAM" id="SSF141523">
    <property type="entry name" value="L,D-transpeptidase catalytic domain-like"/>
    <property type="match status" value="1"/>
</dbReference>
<dbReference type="AlphaFoldDB" id="A0A6B2NJD9"/>
<accession>A0A6B2NJD9</accession>